<organism evidence="11 12">
    <name type="scientific">Elstera cyanobacteriorum</name>
    <dbReference type="NCBI Taxonomy" id="2022747"/>
    <lineage>
        <taxon>Bacteria</taxon>
        <taxon>Pseudomonadati</taxon>
        <taxon>Pseudomonadota</taxon>
        <taxon>Alphaproteobacteria</taxon>
        <taxon>Rhodospirillales</taxon>
        <taxon>Rhodospirillaceae</taxon>
        <taxon>Elstera</taxon>
    </lineage>
</organism>
<dbReference type="SMART" id="SM00387">
    <property type="entry name" value="HATPase_c"/>
    <property type="match status" value="1"/>
</dbReference>
<dbReference type="GO" id="GO:0016887">
    <property type="term" value="F:ATP hydrolysis activity"/>
    <property type="evidence" value="ECO:0007669"/>
    <property type="project" value="InterPro"/>
</dbReference>
<dbReference type="Pfam" id="PF13589">
    <property type="entry name" value="HATPase_c_3"/>
    <property type="match status" value="1"/>
</dbReference>
<reference evidence="11 12" key="1">
    <citation type="submission" date="2017-07" db="EMBL/GenBank/DDBJ databases">
        <title>Elstera cyanobacteriorum sp. nov., a novel bacterium isolated from cyanobacterial aggregates in a eutrophic lake.</title>
        <authorList>
            <person name="Cai H."/>
        </authorList>
    </citation>
    <scope>NUCLEOTIDE SEQUENCE [LARGE SCALE GENOMIC DNA]</scope>
    <source>
        <strain evidence="11 12">TH019</strain>
    </source>
</reference>
<evidence type="ECO:0000256" key="7">
    <source>
        <dbReference type="ARBA" id="ARBA00023186"/>
    </source>
</evidence>
<dbReference type="EMBL" id="NOXS01000035">
    <property type="protein sequence ID" value="OYQ17029.1"/>
    <property type="molecule type" value="Genomic_DNA"/>
</dbReference>
<feature type="binding site" evidence="9">
    <location>
        <position position="171"/>
    </location>
    <ligand>
        <name>ATP</name>
        <dbReference type="ChEBI" id="CHEBI:30616"/>
    </ligand>
</feature>
<feature type="binding site" evidence="9">
    <location>
        <begin position="99"/>
        <end position="100"/>
    </location>
    <ligand>
        <name>ATP</name>
        <dbReference type="ChEBI" id="CHEBI:30616"/>
    </ligand>
</feature>
<dbReference type="GO" id="GO:0005737">
    <property type="term" value="C:cytoplasm"/>
    <property type="evidence" value="ECO:0007669"/>
    <property type="project" value="UniProtKB-SubCell"/>
</dbReference>
<feature type="region of interest" description="A; substrate-binding" evidence="8">
    <location>
        <begin position="1"/>
        <end position="325"/>
    </location>
</feature>
<evidence type="ECO:0000256" key="3">
    <source>
        <dbReference type="ARBA" id="ARBA00022490"/>
    </source>
</evidence>
<feature type="binding site" evidence="9">
    <location>
        <position position="37"/>
    </location>
    <ligand>
        <name>ATP</name>
        <dbReference type="ChEBI" id="CHEBI:30616"/>
    </ligand>
</feature>
<evidence type="ECO:0000256" key="1">
    <source>
        <dbReference type="ARBA" id="ARBA00004496"/>
    </source>
</evidence>
<dbReference type="PRINTS" id="PR00775">
    <property type="entry name" value="HEATSHOCK90"/>
</dbReference>
<dbReference type="GO" id="GO:0051082">
    <property type="term" value="F:unfolded protein binding"/>
    <property type="evidence" value="ECO:0007669"/>
    <property type="project" value="UniProtKB-UniRule"/>
</dbReference>
<dbReference type="RefSeq" id="WP_094410667.1">
    <property type="nucleotide sequence ID" value="NZ_BMJZ01000002.1"/>
</dbReference>
<dbReference type="NCBIfam" id="NF003555">
    <property type="entry name" value="PRK05218.1"/>
    <property type="match status" value="1"/>
</dbReference>
<dbReference type="InterPro" id="IPR020568">
    <property type="entry name" value="Ribosomal_Su5_D2-typ_SF"/>
</dbReference>
<keyword evidence="12" id="KW-1185">Reference proteome</keyword>
<comment type="similarity">
    <text evidence="2 8">Belongs to the heat shock protein 90 family.</text>
</comment>
<evidence type="ECO:0000256" key="5">
    <source>
        <dbReference type="ARBA" id="ARBA00022840"/>
    </source>
</evidence>
<keyword evidence="4 8" id="KW-0547">Nucleotide-binding</keyword>
<evidence type="ECO:0000256" key="8">
    <source>
        <dbReference type="HAMAP-Rule" id="MF_00505"/>
    </source>
</evidence>
<dbReference type="Gene3D" id="3.40.50.11260">
    <property type="match status" value="1"/>
</dbReference>
<dbReference type="InterPro" id="IPR001404">
    <property type="entry name" value="Hsp90_fam"/>
</dbReference>
<dbReference type="GO" id="GO:0140662">
    <property type="term" value="F:ATP-dependent protein folding chaperone"/>
    <property type="evidence" value="ECO:0007669"/>
    <property type="project" value="InterPro"/>
</dbReference>
<evidence type="ECO:0000256" key="4">
    <source>
        <dbReference type="ARBA" id="ARBA00022741"/>
    </source>
</evidence>
<evidence type="ECO:0000256" key="2">
    <source>
        <dbReference type="ARBA" id="ARBA00008239"/>
    </source>
</evidence>
<dbReference type="SUPFAM" id="SSF110942">
    <property type="entry name" value="HSP90 C-terminal domain"/>
    <property type="match status" value="1"/>
</dbReference>
<evidence type="ECO:0000256" key="9">
    <source>
        <dbReference type="PIRSR" id="PIRSR002583-1"/>
    </source>
</evidence>
<accession>A0A255XJ78</accession>
<dbReference type="InterPro" id="IPR036890">
    <property type="entry name" value="HATPase_C_sf"/>
</dbReference>
<feature type="domain" description="Histidine kinase/HSP90-like ATPase" evidence="10">
    <location>
        <begin position="26"/>
        <end position="181"/>
    </location>
</feature>
<feature type="binding site" evidence="9">
    <location>
        <begin position="121"/>
        <end position="126"/>
    </location>
    <ligand>
        <name>ATP</name>
        <dbReference type="ChEBI" id="CHEBI:30616"/>
    </ligand>
</feature>
<dbReference type="Pfam" id="PF00183">
    <property type="entry name" value="HSP90"/>
    <property type="match status" value="1"/>
</dbReference>
<dbReference type="InterPro" id="IPR020575">
    <property type="entry name" value="Hsp90_N"/>
</dbReference>
<protein>
    <recommendedName>
        <fullName evidence="8">Chaperone protein HtpG</fullName>
    </recommendedName>
    <alternativeName>
        <fullName evidence="8">Heat shock protein HtpG</fullName>
    </alternativeName>
    <alternativeName>
        <fullName evidence="8">High temperature protein G</fullName>
    </alternativeName>
</protein>
<dbReference type="PIRSF" id="PIRSF002583">
    <property type="entry name" value="Hsp90"/>
    <property type="match status" value="1"/>
</dbReference>
<feature type="region of interest" description="C" evidence="8">
    <location>
        <begin position="544"/>
        <end position="615"/>
    </location>
</feature>
<keyword evidence="5 8" id="KW-0067">ATP-binding</keyword>
<dbReference type="Proteomes" id="UP000216361">
    <property type="component" value="Unassembled WGS sequence"/>
</dbReference>
<dbReference type="InterPro" id="IPR003594">
    <property type="entry name" value="HATPase_dom"/>
</dbReference>
<keyword evidence="3 8" id="KW-0963">Cytoplasm</keyword>
<feature type="binding site" evidence="9">
    <location>
        <position position="92"/>
    </location>
    <ligand>
        <name>ATP</name>
        <dbReference type="ChEBI" id="CHEBI:30616"/>
    </ligand>
</feature>
<dbReference type="AlphaFoldDB" id="A0A255XJ78"/>
<proteinExistence type="inferred from homology"/>
<feature type="binding site" evidence="9">
    <location>
        <position position="33"/>
    </location>
    <ligand>
        <name>ATP</name>
        <dbReference type="ChEBI" id="CHEBI:30616"/>
    </ligand>
</feature>
<dbReference type="GO" id="GO:0005524">
    <property type="term" value="F:ATP binding"/>
    <property type="evidence" value="ECO:0007669"/>
    <property type="project" value="UniProtKB-UniRule"/>
</dbReference>
<keyword evidence="6 8" id="KW-0346">Stress response</keyword>
<evidence type="ECO:0000313" key="11">
    <source>
        <dbReference type="EMBL" id="OYQ17029.1"/>
    </source>
</evidence>
<dbReference type="SUPFAM" id="SSF54211">
    <property type="entry name" value="Ribosomal protein S5 domain 2-like"/>
    <property type="match status" value="1"/>
</dbReference>
<dbReference type="Gene3D" id="3.30.230.80">
    <property type="match status" value="1"/>
</dbReference>
<comment type="function">
    <text evidence="8">Molecular chaperone. Has ATPase activity.</text>
</comment>
<dbReference type="PANTHER" id="PTHR11528">
    <property type="entry name" value="HEAT SHOCK PROTEIN 90 FAMILY MEMBER"/>
    <property type="match status" value="1"/>
</dbReference>
<evidence type="ECO:0000259" key="10">
    <source>
        <dbReference type="SMART" id="SM00387"/>
    </source>
</evidence>
<evidence type="ECO:0000313" key="12">
    <source>
        <dbReference type="Proteomes" id="UP000216361"/>
    </source>
</evidence>
<dbReference type="FunFam" id="3.30.565.10:FF:000009">
    <property type="entry name" value="Molecular chaperone HtpG"/>
    <property type="match status" value="1"/>
</dbReference>
<dbReference type="HAMAP" id="MF_00505">
    <property type="entry name" value="HSP90"/>
    <property type="match status" value="1"/>
</dbReference>
<dbReference type="SUPFAM" id="SSF55874">
    <property type="entry name" value="ATPase domain of HSP90 chaperone/DNA topoisomerase II/histidine kinase"/>
    <property type="match status" value="1"/>
</dbReference>
<comment type="subunit">
    <text evidence="8">Homodimer.</text>
</comment>
<dbReference type="InterPro" id="IPR037196">
    <property type="entry name" value="HSP90_C"/>
</dbReference>
<comment type="subcellular location">
    <subcellularLocation>
        <location evidence="1 8">Cytoplasm</location>
    </subcellularLocation>
</comment>
<comment type="caution">
    <text evidence="11">The sequence shown here is derived from an EMBL/GenBank/DDBJ whole genome shotgun (WGS) entry which is preliminary data.</text>
</comment>
<keyword evidence="7 8" id="KW-0143">Chaperone</keyword>
<gene>
    <name evidence="8" type="primary">htpG</name>
    <name evidence="11" type="ORF">CHR90_18910</name>
</gene>
<feature type="binding site" evidence="9">
    <location>
        <position position="79"/>
    </location>
    <ligand>
        <name>ATP</name>
        <dbReference type="ChEBI" id="CHEBI:30616"/>
    </ligand>
</feature>
<feature type="binding site" evidence="9">
    <location>
        <position position="84"/>
    </location>
    <ligand>
        <name>ATP</name>
        <dbReference type="ChEBI" id="CHEBI:30616"/>
    </ligand>
</feature>
<evidence type="ECO:0000256" key="6">
    <source>
        <dbReference type="ARBA" id="ARBA00023016"/>
    </source>
</evidence>
<dbReference type="OrthoDB" id="9802640at2"/>
<name>A0A255XJ78_9PROT</name>
<sequence length="615" mass="68350">MTTETLAFQAEVSRLLDIVAHALYSERDVFLRELISNAADACDKHRYLALTEPEKAGPALDYAVTLTADAEAKTLTIADTGIGMDRMELVENLGTIARSGTGKFLETLSGDAKKDFSLIGQFGVGFYSAFMVADKVRVTSRKAGAAEAFAWESDGRGSFTVAEADQATRGTTITLHLKEDAAEFLDEWRLKEVVRRYSDHIALPIKLQTAEKTETINAASALWTRAKNEVTAEQTKAFYESLTYDKDDPFATLHIKAEGALEYSALLFLPNKRPPDLFTPERQHRVKLYVRRVFITDDCKDLMPTWLRFVQGVVDSADLPLNVSREMLQNNPTVRKIRSGLVKKILGELEKKAKPDADHSAYEKFWEAFGPVLKEGLYEDFENRQTILGLTRFRSSTQDGWVSLADYVGRMKPGQKAIYTASGESVEAIAASPHLEGFRAKGIEVLYLTDPIDEFWLPMIGTFDEKPFQSVTRGAADLGEIAADGEEKPAEKPETTPDLAALIDRLKGVYGETVKDVRVSQRLTDSAVCLVADEGDVDLHLEKLLRQHQRLDRDAKRVLEINPTHPVITKLTGTPAEAAIDDAAWLLLDQAHILEGTPVRDARAFARRLESVLGR</sequence>
<dbReference type="CDD" id="cd16927">
    <property type="entry name" value="HATPase_Hsp90-like"/>
    <property type="match status" value="1"/>
</dbReference>
<feature type="binding site" evidence="9">
    <location>
        <position position="325"/>
    </location>
    <ligand>
        <name>ATP</name>
        <dbReference type="ChEBI" id="CHEBI:30616"/>
    </ligand>
</feature>
<dbReference type="Gene3D" id="3.30.565.10">
    <property type="entry name" value="Histidine kinase-like ATPase, C-terminal domain"/>
    <property type="match status" value="1"/>
</dbReference>
<comment type="caution">
    <text evidence="8">Lacks conserved residue(s) required for the propagation of feature annotation.</text>
</comment>
<dbReference type="Gene3D" id="1.20.120.790">
    <property type="entry name" value="Heat shock protein 90, C-terminal domain"/>
    <property type="match status" value="1"/>
</dbReference>